<dbReference type="RefSeq" id="WP_144838089.1">
    <property type="nucleotide sequence ID" value="NZ_JBHTKI010000008.1"/>
</dbReference>
<dbReference type="EMBL" id="JBHTKI010000008">
    <property type="protein sequence ID" value="MFD1031334.1"/>
    <property type="molecule type" value="Genomic_DNA"/>
</dbReference>
<evidence type="ECO:0000313" key="2">
    <source>
        <dbReference type="Proteomes" id="UP001597109"/>
    </source>
</evidence>
<evidence type="ECO:0000313" key="1">
    <source>
        <dbReference type="EMBL" id="MFD1031334.1"/>
    </source>
</evidence>
<name>A0ABW3LBP1_9BACL</name>
<dbReference type="InterPro" id="IPR010461">
    <property type="entry name" value="ComK"/>
</dbReference>
<reference evidence="2" key="1">
    <citation type="journal article" date="2019" name="Int. J. Syst. Evol. Microbiol.">
        <title>The Global Catalogue of Microorganisms (GCM) 10K type strain sequencing project: providing services to taxonomists for standard genome sequencing and annotation.</title>
        <authorList>
            <consortium name="The Broad Institute Genomics Platform"/>
            <consortium name="The Broad Institute Genome Sequencing Center for Infectious Disease"/>
            <person name="Wu L."/>
            <person name="Ma J."/>
        </authorList>
    </citation>
    <scope>NUCLEOTIDE SEQUENCE [LARGE SCALE GENOMIC DNA]</scope>
    <source>
        <strain evidence="2">CCUG 56756</strain>
    </source>
</reference>
<accession>A0ABW3LBP1</accession>
<organism evidence="1 2">
    <name type="scientific">Metaplanococcus flavidus</name>
    <dbReference type="NCBI Taxonomy" id="569883"/>
    <lineage>
        <taxon>Bacteria</taxon>
        <taxon>Bacillati</taxon>
        <taxon>Bacillota</taxon>
        <taxon>Bacilli</taxon>
        <taxon>Bacillales</taxon>
        <taxon>Caryophanaceae</taxon>
        <taxon>Metaplanococcus</taxon>
    </lineage>
</organism>
<comment type="caution">
    <text evidence="1">The sequence shown here is derived from an EMBL/GenBank/DDBJ whole genome shotgun (WGS) entry which is preliminary data.</text>
</comment>
<sequence length="196" mass="22511">MRRKPKIHLEMKWEYAIGSDTIIIMPNFDDNGFLHSLLGKKESVSKVGLSPYDLIDVNLRFRGSSMIGALEGAQAILGKMNMNPLILDREREIILFPCKSPFREDCVWLALSHVKHYRHAGKSLTQVALSNGSTITLDVSKQTFEKKMQRAYELQGKMRSQRMQFDGKVMETGATYHLKKNNERRNYEDGMLEEKG</sequence>
<dbReference type="Proteomes" id="UP001597109">
    <property type="component" value="Unassembled WGS sequence"/>
</dbReference>
<keyword evidence="2" id="KW-1185">Reference proteome</keyword>
<dbReference type="Pfam" id="PF06338">
    <property type="entry name" value="ComK"/>
    <property type="match status" value="1"/>
</dbReference>
<protein>
    <submittedName>
        <fullName evidence="1">Competence protein ComK</fullName>
    </submittedName>
</protein>
<gene>
    <name evidence="1" type="ORF">ACFQ1X_07780</name>
</gene>
<proteinExistence type="predicted"/>